<accession>A0A1P8UM19</accession>
<dbReference type="InterPro" id="IPR036388">
    <property type="entry name" value="WH-like_DNA-bd_sf"/>
</dbReference>
<dbReference type="RefSeq" id="WP_076694085.1">
    <property type="nucleotide sequence ID" value="NZ_CP015089.1"/>
</dbReference>
<dbReference type="InterPro" id="IPR000847">
    <property type="entry name" value="LysR_HTH_N"/>
</dbReference>
<organism evidence="6 7">
    <name type="scientific">Salipiger abyssi</name>
    <dbReference type="NCBI Taxonomy" id="1250539"/>
    <lineage>
        <taxon>Bacteria</taxon>
        <taxon>Pseudomonadati</taxon>
        <taxon>Pseudomonadota</taxon>
        <taxon>Alphaproteobacteria</taxon>
        <taxon>Rhodobacterales</taxon>
        <taxon>Roseobacteraceae</taxon>
        <taxon>Salipiger</taxon>
    </lineage>
</organism>
<dbReference type="PRINTS" id="PR00039">
    <property type="entry name" value="HTHLYSR"/>
</dbReference>
<sequence>MRSVISQLSLHKLEVFCMVAELESVSRAAERLGLAQPVVSAHIKAMSEKLGTPLTQRNGRRITLTEEGRRVLKWAQEVTVRTRELERELVESKSGLRGTASVGASMTIGSFILPGMISTFRKRHPGAQISVHVASPASVMEAVQSGGCDFAFTILDPRHDLAGVQIERLRDEKLMLVAAESSDISGNRIAPGDLSKHWFVTAQTGTPRRELEEAALRSHGVSRGRIAMEFGHAEAIKQAVRAGAGLAFLFESSVRDELASGLLREIETPGMSLAVPAYLVRREGKRLNQYQTRLMEELTAAMRSGDMT</sequence>
<dbReference type="SUPFAM" id="SSF46785">
    <property type="entry name" value="Winged helix' DNA-binding domain"/>
    <property type="match status" value="1"/>
</dbReference>
<dbReference type="Pfam" id="PF00126">
    <property type="entry name" value="HTH_1"/>
    <property type="match status" value="1"/>
</dbReference>
<evidence type="ECO:0000313" key="6">
    <source>
        <dbReference type="EMBL" id="APZ50439.1"/>
    </source>
</evidence>
<dbReference type="OrthoDB" id="7840053at2"/>
<geneLocation type="plasmid" evidence="7">
    <name>ppaby5</name>
</geneLocation>
<dbReference type="FunFam" id="1.10.10.10:FF:000001">
    <property type="entry name" value="LysR family transcriptional regulator"/>
    <property type="match status" value="1"/>
</dbReference>
<dbReference type="AlphaFoldDB" id="A0A1P8UM19"/>
<dbReference type="InterPro" id="IPR005119">
    <property type="entry name" value="LysR_subst-bd"/>
</dbReference>
<keyword evidence="7" id="KW-1185">Reference proteome</keyword>
<dbReference type="KEGG" id="paby:Ga0080574_TMP105"/>
<evidence type="ECO:0000259" key="5">
    <source>
        <dbReference type="PROSITE" id="PS50931"/>
    </source>
</evidence>
<dbReference type="Proteomes" id="UP000187059">
    <property type="component" value="Plasmid pPABY5"/>
</dbReference>
<reference evidence="6 7" key="1">
    <citation type="submission" date="2016-04" db="EMBL/GenBank/DDBJ databases">
        <title>Deep-sea bacteria in the southern Pacific.</title>
        <authorList>
            <person name="Tang K."/>
        </authorList>
    </citation>
    <scope>NUCLEOTIDE SEQUENCE [LARGE SCALE GENOMIC DNA]</scope>
    <source>
        <strain evidence="6 7">JLT2014</strain>
        <plasmid evidence="7">ppaby5</plasmid>
    </source>
</reference>
<dbReference type="InterPro" id="IPR036390">
    <property type="entry name" value="WH_DNA-bd_sf"/>
</dbReference>
<evidence type="ECO:0000256" key="4">
    <source>
        <dbReference type="ARBA" id="ARBA00023163"/>
    </source>
</evidence>
<protein>
    <submittedName>
        <fullName evidence="6">LysR family transcriptional regulator, glycine cleavage system transcriptional activator</fullName>
    </submittedName>
</protein>
<dbReference type="EMBL" id="CP015089">
    <property type="protein sequence ID" value="APZ50439.1"/>
    <property type="molecule type" value="Genomic_DNA"/>
</dbReference>
<feature type="domain" description="HTH lysR-type" evidence="5">
    <location>
        <begin position="8"/>
        <end position="65"/>
    </location>
</feature>
<dbReference type="GO" id="GO:0000976">
    <property type="term" value="F:transcription cis-regulatory region binding"/>
    <property type="evidence" value="ECO:0007669"/>
    <property type="project" value="TreeGrafter"/>
</dbReference>
<keyword evidence="4" id="KW-0804">Transcription</keyword>
<proteinExistence type="inferred from homology"/>
<gene>
    <name evidence="6" type="ORF">Ga0080574_TMP105</name>
</gene>
<dbReference type="PROSITE" id="PS50931">
    <property type="entry name" value="HTH_LYSR"/>
    <property type="match status" value="1"/>
</dbReference>
<dbReference type="GO" id="GO:0003700">
    <property type="term" value="F:DNA-binding transcription factor activity"/>
    <property type="evidence" value="ECO:0007669"/>
    <property type="project" value="InterPro"/>
</dbReference>
<dbReference type="Gene3D" id="1.10.10.10">
    <property type="entry name" value="Winged helix-like DNA-binding domain superfamily/Winged helix DNA-binding domain"/>
    <property type="match status" value="1"/>
</dbReference>
<name>A0A1P8UM19_9RHOB</name>
<comment type="similarity">
    <text evidence="1">Belongs to the LysR transcriptional regulatory family.</text>
</comment>
<keyword evidence="2" id="KW-0805">Transcription regulation</keyword>
<evidence type="ECO:0000256" key="1">
    <source>
        <dbReference type="ARBA" id="ARBA00009437"/>
    </source>
</evidence>
<dbReference type="PANTHER" id="PTHR30126">
    <property type="entry name" value="HTH-TYPE TRANSCRIPTIONAL REGULATOR"/>
    <property type="match status" value="1"/>
</dbReference>
<keyword evidence="3" id="KW-0238">DNA-binding</keyword>
<evidence type="ECO:0000256" key="2">
    <source>
        <dbReference type="ARBA" id="ARBA00023015"/>
    </source>
</evidence>
<dbReference type="Pfam" id="PF03466">
    <property type="entry name" value="LysR_substrate"/>
    <property type="match status" value="1"/>
</dbReference>
<dbReference type="PANTHER" id="PTHR30126:SF40">
    <property type="entry name" value="HTH-TYPE TRANSCRIPTIONAL REGULATOR GLTR"/>
    <property type="match status" value="1"/>
</dbReference>
<evidence type="ECO:0000313" key="7">
    <source>
        <dbReference type="Proteomes" id="UP000187059"/>
    </source>
</evidence>
<dbReference type="SUPFAM" id="SSF53850">
    <property type="entry name" value="Periplasmic binding protein-like II"/>
    <property type="match status" value="1"/>
</dbReference>
<evidence type="ECO:0000256" key="3">
    <source>
        <dbReference type="ARBA" id="ARBA00023125"/>
    </source>
</evidence>
<dbReference type="Gene3D" id="3.40.190.10">
    <property type="entry name" value="Periplasmic binding protein-like II"/>
    <property type="match status" value="2"/>
</dbReference>
<keyword evidence="6" id="KW-0614">Plasmid</keyword>